<evidence type="ECO:0000256" key="10">
    <source>
        <dbReference type="ARBA" id="ARBA00022692"/>
    </source>
</evidence>
<sequence length="1014" mass="110485">MKAAAIGQFLLLIIACSAVTCSSADANETDLLSLLDFKRSITLDPQQALASWNHSTHFCSWEAILCTTTSPRRVASIRLERLGLVGQISPSLGNLTFLRNLSLATNRFTGEIPASLGHLQRLQYLLLSNNTLQGAIPSFTNCSSLRVLWLHRNSFVGPFPTELPPGLRQLQISVNDLAGTIPASLSNFTMLDAISCVDNHFEGSIPDEFAKLQNLQQLYLGANQLSGRFPRAIMNLSALTDLSLGFNQFSGEVPQDLGSTLRNLQLLELPVNFFQGQIPPSLTNASNLYYIEISRNSFSGVVPSKIGRLNKLEMLNLELNQLQAESKQDWEFLDSLANCTELIDFSMTGNLLQGQVPASVGNLTNQLQYLYFAENQLSGEFPPGIANLQNMYTVSLAVNQFSGVLPEWLGSLKNLQKMSLGSNFFSGTIPSSFSNLTQLTELNLESNRLVGKIPPSFGNLPVLKVLNISNNNLYGSIPKELFRIPTIVQISLYVNNLDGMIHPDIGNARQLTDFQLSSNNLSGEIPTTLGSCESLEGIEFDHNAFSGSIPVSLGNIRTLKVLNLSHNNLTGSIPASIGNLQFLEQLDLSFNKLKGEVPTKGIFNNRTAMRIDGNQGLCGGPPELHLPACPGTSLDSDKHKLPIILKVVIPVATAVSFAVVISALLLFRRRKQTGGSISLPSFGREIPKISYRDLFRATEGFATSNLVGQGRYGSVYQGKLFQDGNVVAIKVFNLETRGAQKSFIAECDALRNVRHRNLVPILTACSTIDSNGNDFKALVYEFMPRGDLHNLLYSTRESEGSSYLNCVSLDQRLSIIVDVSDALAYLHHSHQGTIVHCDLKPSNILLDNDMVAHVGDFGLARFKFSSTTSSAVDSYSTSTAAIKGTIGYVAPECAGGGHVSTASDVYSFGVVLLEVFIRRRPTDDMFKDGMSIAKFVEINFPENVLQIVDPQLLGELELSKETPPVAIKDGGAQVLQSVLSIGLCCTKTSPSERIPMLEVAAKLHGIRDAYLRGN</sequence>
<dbReference type="Pfam" id="PF00069">
    <property type="entry name" value="Pkinase"/>
    <property type="match status" value="1"/>
</dbReference>
<evidence type="ECO:0000256" key="3">
    <source>
        <dbReference type="ARBA" id="ARBA00008684"/>
    </source>
</evidence>
<feature type="domain" description="Protein kinase" evidence="28">
    <location>
        <begin position="701"/>
        <end position="1011"/>
    </location>
</feature>
<evidence type="ECO:0000256" key="8">
    <source>
        <dbReference type="ARBA" id="ARBA00022614"/>
    </source>
</evidence>
<evidence type="ECO:0000256" key="26">
    <source>
        <dbReference type="SAM" id="Phobius"/>
    </source>
</evidence>
<evidence type="ECO:0000256" key="12">
    <source>
        <dbReference type="ARBA" id="ARBA00022737"/>
    </source>
</evidence>
<dbReference type="PROSITE" id="PS50011">
    <property type="entry name" value="PROTEIN_KINASE_DOM"/>
    <property type="match status" value="1"/>
</dbReference>
<feature type="transmembrane region" description="Helical" evidence="26">
    <location>
        <begin position="643"/>
        <end position="667"/>
    </location>
</feature>
<evidence type="ECO:0000256" key="4">
    <source>
        <dbReference type="ARBA" id="ARBA00012513"/>
    </source>
</evidence>
<evidence type="ECO:0000256" key="24">
    <source>
        <dbReference type="ARBA" id="ARBA00072040"/>
    </source>
</evidence>
<evidence type="ECO:0000256" key="19">
    <source>
        <dbReference type="ARBA" id="ARBA00023180"/>
    </source>
</evidence>
<keyword evidence="6" id="KW-0723">Serine/threonine-protein kinase</keyword>
<dbReference type="PROSITE" id="PS00107">
    <property type="entry name" value="PROTEIN_KINASE_ATP"/>
    <property type="match status" value="1"/>
</dbReference>
<evidence type="ECO:0000256" key="16">
    <source>
        <dbReference type="ARBA" id="ARBA00022989"/>
    </source>
</evidence>
<keyword evidence="14" id="KW-0418">Kinase</keyword>
<keyword evidence="15 25" id="KW-0067">ATP-binding</keyword>
<keyword evidence="13 25" id="KW-0547">Nucleotide-binding</keyword>
<evidence type="ECO:0000256" key="15">
    <source>
        <dbReference type="ARBA" id="ARBA00022840"/>
    </source>
</evidence>
<dbReference type="InterPro" id="IPR001611">
    <property type="entry name" value="Leu-rich_rpt"/>
</dbReference>
<dbReference type="FunFam" id="3.80.10.10:FF:000317">
    <property type="entry name" value="Inactive leucine-rich repeat receptor-like protein kinase"/>
    <property type="match status" value="1"/>
</dbReference>
<evidence type="ECO:0000313" key="30">
    <source>
        <dbReference type="Proteomes" id="UP000823388"/>
    </source>
</evidence>
<dbReference type="InterPro" id="IPR000719">
    <property type="entry name" value="Prot_kinase_dom"/>
</dbReference>
<name>A0A8T0PE74_PANVG</name>
<dbReference type="InterPro" id="IPR025875">
    <property type="entry name" value="Leu-rich_rpt_4"/>
</dbReference>
<evidence type="ECO:0000256" key="14">
    <source>
        <dbReference type="ARBA" id="ARBA00022777"/>
    </source>
</evidence>
<dbReference type="PROSITE" id="PS51450">
    <property type="entry name" value="LRR"/>
    <property type="match status" value="1"/>
</dbReference>
<dbReference type="PROSITE" id="PS00108">
    <property type="entry name" value="PROTEIN_KINASE_ST"/>
    <property type="match status" value="1"/>
</dbReference>
<organism evidence="29 30">
    <name type="scientific">Panicum virgatum</name>
    <name type="common">Blackwell switchgrass</name>
    <dbReference type="NCBI Taxonomy" id="38727"/>
    <lineage>
        <taxon>Eukaryota</taxon>
        <taxon>Viridiplantae</taxon>
        <taxon>Streptophyta</taxon>
        <taxon>Embryophyta</taxon>
        <taxon>Tracheophyta</taxon>
        <taxon>Spermatophyta</taxon>
        <taxon>Magnoliopsida</taxon>
        <taxon>Liliopsida</taxon>
        <taxon>Poales</taxon>
        <taxon>Poaceae</taxon>
        <taxon>PACMAD clade</taxon>
        <taxon>Panicoideae</taxon>
        <taxon>Panicodae</taxon>
        <taxon>Paniceae</taxon>
        <taxon>Panicinae</taxon>
        <taxon>Panicum</taxon>
        <taxon>Panicum sect. Hiantes</taxon>
    </lineage>
</organism>
<evidence type="ECO:0000256" key="11">
    <source>
        <dbReference type="ARBA" id="ARBA00022729"/>
    </source>
</evidence>
<feature type="signal peptide" evidence="27">
    <location>
        <begin position="1"/>
        <end position="26"/>
    </location>
</feature>
<dbReference type="InterPro" id="IPR017441">
    <property type="entry name" value="Protein_kinase_ATP_BS"/>
</dbReference>
<feature type="chain" id="PRO_5036274670" description="Receptor kinase-like protein Xa21" evidence="27">
    <location>
        <begin position="27"/>
        <end position="1014"/>
    </location>
</feature>
<evidence type="ECO:0000256" key="13">
    <source>
        <dbReference type="ARBA" id="ARBA00022741"/>
    </source>
</evidence>
<keyword evidence="30" id="KW-1185">Reference proteome</keyword>
<evidence type="ECO:0000256" key="5">
    <source>
        <dbReference type="ARBA" id="ARBA00022475"/>
    </source>
</evidence>
<evidence type="ECO:0000256" key="20">
    <source>
        <dbReference type="ARBA" id="ARBA00047899"/>
    </source>
</evidence>
<dbReference type="SMART" id="SM00369">
    <property type="entry name" value="LRR_TYP"/>
    <property type="match status" value="9"/>
</dbReference>
<keyword evidence="11 27" id="KW-0732">Signal</keyword>
<dbReference type="EMBL" id="CM029051">
    <property type="protein sequence ID" value="KAG2560577.1"/>
    <property type="molecule type" value="Genomic_DNA"/>
</dbReference>
<dbReference type="Pfam" id="PF08263">
    <property type="entry name" value="LRRNT_2"/>
    <property type="match status" value="1"/>
</dbReference>
<evidence type="ECO:0000256" key="25">
    <source>
        <dbReference type="PROSITE-ProRule" id="PRU10141"/>
    </source>
</evidence>
<dbReference type="Proteomes" id="UP000823388">
    <property type="component" value="Chromosome 8K"/>
</dbReference>
<dbReference type="Pfam" id="PF13855">
    <property type="entry name" value="LRR_8"/>
    <property type="match status" value="1"/>
</dbReference>
<keyword evidence="5" id="KW-1003">Cell membrane</keyword>
<keyword evidence="10 26" id="KW-0812">Transmembrane</keyword>
<dbReference type="EC" id="2.7.11.1" evidence="4"/>
<dbReference type="InterPro" id="IPR032675">
    <property type="entry name" value="LRR_dom_sf"/>
</dbReference>
<evidence type="ECO:0000259" key="28">
    <source>
        <dbReference type="PROSITE" id="PS50011"/>
    </source>
</evidence>
<evidence type="ECO:0000256" key="2">
    <source>
        <dbReference type="ARBA" id="ARBA00004389"/>
    </source>
</evidence>
<evidence type="ECO:0000313" key="29">
    <source>
        <dbReference type="EMBL" id="KAG2560577.1"/>
    </source>
</evidence>
<dbReference type="SUPFAM" id="SSF52058">
    <property type="entry name" value="L domain-like"/>
    <property type="match status" value="1"/>
</dbReference>
<evidence type="ECO:0000256" key="23">
    <source>
        <dbReference type="ARBA" id="ARBA00056628"/>
    </source>
</evidence>
<evidence type="ECO:0000256" key="18">
    <source>
        <dbReference type="ARBA" id="ARBA00023170"/>
    </source>
</evidence>
<dbReference type="EMBL" id="CM029051">
    <property type="protein sequence ID" value="KAG2560576.1"/>
    <property type="molecule type" value="Genomic_DNA"/>
</dbReference>
<dbReference type="InterPro" id="IPR003591">
    <property type="entry name" value="Leu-rich_rpt_typical-subtyp"/>
</dbReference>
<comment type="subcellular location">
    <subcellularLocation>
        <location evidence="1">Cell membrane</location>
        <topology evidence="1">Single-pass membrane protein</topology>
    </subcellularLocation>
    <subcellularLocation>
        <location evidence="2">Endoplasmic reticulum membrane</location>
        <topology evidence="2">Single-pass membrane protein</topology>
    </subcellularLocation>
</comment>
<dbReference type="FunFam" id="1.10.510.10:FF:000358">
    <property type="entry name" value="Putative leucine-rich repeat receptor-like serine/threonine-protein kinase"/>
    <property type="match status" value="1"/>
</dbReference>
<evidence type="ECO:0000256" key="22">
    <source>
        <dbReference type="ARBA" id="ARBA00054320"/>
    </source>
</evidence>
<dbReference type="FunFam" id="3.80.10.10:FF:000095">
    <property type="entry name" value="LRR receptor-like serine/threonine-protein kinase GSO1"/>
    <property type="match status" value="1"/>
</dbReference>
<dbReference type="SUPFAM" id="SSF56112">
    <property type="entry name" value="Protein kinase-like (PK-like)"/>
    <property type="match status" value="1"/>
</dbReference>
<keyword evidence="18" id="KW-0675">Receptor</keyword>
<comment type="catalytic activity">
    <reaction evidence="21">
        <text>L-seryl-[protein] + ATP = O-phospho-L-seryl-[protein] + ADP + H(+)</text>
        <dbReference type="Rhea" id="RHEA:17989"/>
        <dbReference type="Rhea" id="RHEA-COMP:9863"/>
        <dbReference type="Rhea" id="RHEA-COMP:11604"/>
        <dbReference type="ChEBI" id="CHEBI:15378"/>
        <dbReference type="ChEBI" id="CHEBI:29999"/>
        <dbReference type="ChEBI" id="CHEBI:30616"/>
        <dbReference type="ChEBI" id="CHEBI:83421"/>
        <dbReference type="ChEBI" id="CHEBI:456216"/>
        <dbReference type="EC" id="2.7.11.1"/>
    </reaction>
</comment>
<comment type="function">
    <text evidence="22">Receptor kinase that detects X.oryzae pv. oryzae protein Ax21 to promote innate immunity. Following X.oryzae pv. oryzae protein Ax21 detection, undergoes cleavage, releasing the processed protein kinase Xa21 chain.</text>
</comment>
<comment type="similarity">
    <text evidence="3">Belongs to the protein kinase superfamily. Ser/Thr protein kinase family.</text>
</comment>
<evidence type="ECO:0000256" key="7">
    <source>
        <dbReference type="ARBA" id="ARBA00022553"/>
    </source>
</evidence>
<dbReference type="Gene3D" id="1.10.510.10">
    <property type="entry name" value="Transferase(Phosphotransferase) domain 1"/>
    <property type="match status" value="1"/>
</dbReference>
<dbReference type="Gene3D" id="3.30.200.20">
    <property type="entry name" value="Phosphorylase Kinase, domain 1"/>
    <property type="match status" value="1"/>
</dbReference>
<dbReference type="GO" id="GO:0004674">
    <property type="term" value="F:protein serine/threonine kinase activity"/>
    <property type="evidence" value="ECO:0007669"/>
    <property type="project" value="UniProtKB-KW"/>
</dbReference>
<feature type="binding site" evidence="25">
    <location>
        <position position="730"/>
    </location>
    <ligand>
        <name>ATP</name>
        <dbReference type="ChEBI" id="CHEBI:30616"/>
    </ligand>
</feature>
<evidence type="ECO:0000256" key="17">
    <source>
        <dbReference type="ARBA" id="ARBA00023136"/>
    </source>
</evidence>
<keyword evidence="7" id="KW-0597">Phosphoprotein</keyword>
<gene>
    <name evidence="29" type="ORF">PVAP13_8KG078300</name>
</gene>
<evidence type="ECO:0000256" key="27">
    <source>
        <dbReference type="SAM" id="SignalP"/>
    </source>
</evidence>
<dbReference type="SMART" id="SM00220">
    <property type="entry name" value="S_TKc"/>
    <property type="match status" value="1"/>
</dbReference>
<dbReference type="GO" id="GO:0005886">
    <property type="term" value="C:plasma membrane"/>
    <property type="evidence" value="ECO:0007669"/>
    <property type="project" value="UniProtKB-SubCell"/>
</dbReference>
<dbReference type="AlphaFoldDB" id="A0A8T0PE74"/>
<dbReference type="InterPro" id="IPR008271">
    <property type="entry name" value="Ser/Thr_kinase_AS"/>
</dbReference>
<comment type="catalytic activity">
    <reaction evidence="20">
        <text>L-threonyl-[protein] + ATP = O-phospho-L-threonyl-[protein] + ADP + H(+)</text>
        <dbReference type="Rhea" id="RHEA:46608"/>
        <dbReference type="Rhea" id="RHEA-COMP:11060"/>
        <dbReference type="Rhea" id="RHEA-COMP:11605"/>
        <dbReference type="ChEBI" id="CHEBI:15378"/>
        <dbReference type="ChEBI" id="CHEBI:30013"/>
        <dbReference type="ChEBI" id="CHEBI:30616"/>
        <dbReference type="ChEBI" id="CHEBI:61977"/>
        <dbReference type="ChEBI" id="CHEBI:456216"/>
        <dbReference type="EC" id="2.7.11.1"/>
    </reaction>
</comment>
<dbReference type="InterPro" id="IPR013210">
    <property type="entry name" value="LRR_N_plant-typ"/>
</dbReference>
<dbReference type="InterPro" id="IPR011009">
    <property type="entry name" value="Kinase-like_dom_sf"/>
</dbReference>
<comment type="caution">
    <text evidence="29">The sequence shown here is derived from an EMBL/GenBank/DDBJ whole genome shotgun (WGS) entry which is preliminary data.</text>
</comment>
<evidence type="ECO:0000256" key="6">
    <source>
        <dbReference type="ARBA" id="ARBA00022527"/>
    </source>
</evidence>
<proteinExistence type="inferred from homology"/>
<dbReference type="OrthoDB" id="676979at2759"/>
<dbReference type="Pfam" id="PF00560">
    <property type="entry name" value="LRR_1"/>
    <property type="match status" value="4"/>
</dbReference>
<reference evidence="29" key="1">
    <citation type="submission" date="2020-05" db="EMBL/GenBank/DDBJ databases">
        <title>WGS assembly of Panicum virgatum.</title>
        <authorList>
            <person name="Lovell J.T."/>
            <person name="Jenkins J."/>
            <person name="Shu S."/>
            <person name="Juenger T.E."/>
            <person name="Schmutz J."/>
        </authorList>
    </citation>
    <scope>NUCLEOTIDE SEQUENCE</scope>
    <source>
        <strain evidence="29">AP13</strain>
    </source>
</reference>
<keyword evidence="12" id="KW-0677">Repeat</keyword>
<accession>A0A8T0PE74</accession>
<keyword evidence="19" id="KW-0325">Glycoprotein</keyword>
<dbReference type="GO" id="GO:0005789">
    <property type="term" value="C:endoplasmic reticulum membrane"/>
    <property type="evidence" value="ECO:0007669"/>
    <property type="project" value="UniProtKB-SubCell"/>
</dbReference>
<dbReference type="PROSITE" id="PS51257">
    <property type="entry name" value="PROKAR_LIPOPROTEIN"/>
    <property type="match status" value="1"/>
</dbReference>
<dbReference type="GO" id="GO:0005524">
    <property type="term" value="F:ATP binding"/>
    <property type="evidence" value="ECO:0007669"/>
    <property type="project" value="UniProtKB-UniRule"/>
</dbReference>
<dbReference type="Pfam" id="PF12799">
    <property type="entry name" value="LRR_4"/>
    <property type="match status" value="1"/>
</dbReference>
<evidence type="ECO:0000256" key="1">
    <source>
        <dbReference type="ARBA" id="ARBA00004162"/>
    </source>
</evidence>
<dbReference type="FunFam" id="3.30.200.20:FF:000432">
    <property type="entry name" value="LRR receptor-like serine/threonine-protein kinase EFR"/>
    <property type="match status" value="1"/>
</dbReference>
<evidence type="ECO:0000256" key="21">
    <source>
        <dbReference type="ARBA" id="ARBA00048679"/>
    </source>
</evidence>
<evidence type="ECO:0000256" key="9">
    <source>
        <dbReference type="ARBA" id="ARBA00022679"/>
    </source>
</evidence>
<dbReference type="FunFam" id="3.80.10.10:FF:000565">
    <property type="entry name" value="Leucine-rich repeat receptor-like kinase protein FLORAL ORGAN NUMBER1"/>
    <property type="match status" value="1"/>
</dbReference>
<dbReference type="PANTHER" id="PTHR48005:SF88">
    <property type="entry name" value="PROTEIN KINASE DOMAIN-CONTAINING PROTEIN"/>
    <property type="match status" value="1"/>
</dbReference>
<dbReference type="PANTHER" id="PTHR48005">
    <property type="entry name" value="LEUCINE RICH REPEAT KINASE 2"/>
    <property type="match status" value="1"/>
</dbReference>
<dbReference type="SUPFAM" id="SSF52047">
    <property type="entry name" value="RNI-like"/>
    <property type="match status" value="1"/>
</dbReference>
<dbReference type="Gene3D" id="3.80.10.10">
    <property type="entry name" value="Ribonuclease Inhibitor"/>
    <property type="match status" value="4"/>
</dbReference>
<keyword evidence="8" id="KW-0433">Leucine-rich repeat</keyword>
<protein>
    <recommendedName>
        <fullName evidence="24">Receptor kinase-like protein Xa21</fullName>
        <ecNumber evidence="4">2.7.11.1</ecNumber>
    </recommendedName>
</protein>
<keyword evidence="16 26" id="KW-1133">Transmembrane helix</keyword>
<keyword evidence="9" id="KW-0808">Transferase</keyword>
<comment type="function">
    <text evidence="23">The processed protein kinase Xa21 chain released by protein cleavage after X.oryzae pv. oryzae protein Ax21 detection translocates into the nucleus where it can bind and regulate WRKY62, a transcription factor. Confers resistance to the bacterial pathogen X.oryzae pv. oryzae (Xoo).</text>
</comment>
<keyword evidence="17 26" id="KW-0472">Membrane</keyword>
<dbReference type="InterPro" id="IPR051420">
    <property type="entry name" value="Ser_Thr_Kinases_DiverseReg"/>
</dbReference>